<dbReference type="InterPro" id="IPR020825">
    <property type="entry name" value="Phe-tRNA_synthase-like_B3/B4"/>
</dbReference>
<dbReference type="InterPro" id="IPR005147">
    <property type="entry name" value="tRNA_synthase_B5-dom"/>
</dbReference>
<dbReference type="Pfam" id="PF01588">
    <property type="entry name" value="tRNA_bind"/>
    <property type="match status" value="1"/>
</dbReference>
<dbReference type="PROSITE" id="PS51447">
    <property type="entry name" value="FDX_ACB"/>
    <property type="match status" value="1"/>
</dbReference>
<feature type="binding site" evidence="15">
    <location>
        <position position="462"/>
    </location>
    <ligand>
        <name>Mg(2+)</name>
        <dbReference type="ChEBI" id="CHEBI:18420"/>
        <note>shared with alpha subunit</note>
    </ligand>
</feature>
<sequence>MKFTLSWLKEHLDTTASLDEITEALTDLGLEVEGVTDPASKLRGFTLAKVVEAVQHPDADRLRVCKVMTDEGEKQIVCGAPNAREGITVVLAKPGDYVPGIDVTLSVGKIRGVESHGMMASERELELSDEHNGIIELPSGEVGDSFVDWLAANRPETVDPIIEIKITPNRPDALGVHGVARDLAARGLGTLKPVKDATVTGSFASPVKVVIAPEVADKAPFFSGRVIRGVKNGPSPDWLQKRLTAIGLRPINTLVDITNLFTFDLNRPLHVFDADKVKGDLTVRGSREGEELLALDGKTYAFAPGTMIIADENGPESIAGIMGGEVSGCSEDTVNVFLESAFWDPIAIATAGRALKINSDARYRFERGVDPAFTQPGLELATRLILDLCGGEASEVVTAGAVPDTTRSYKLEPARVVSLVGMEIPEAEQRATLAALGFRLEGDQAFVPSWRPDVLGSADLVEEVARIASLTRLQGQPLPRPQAGVPLPVLTPLQNREKAARRLAASLGYNECVTYSFIDGAAAELFGGGSDAVRIENPISSEMTHMRPDLLPGLLAAAARNQARGFMDLALFECGPVFSGGEPGDQDLHLSGILVGATAARDPFASRRKVDIYDAKADAEAILQVIGAPAKAQINRKLTAWWHPGRSGNVALGPNTLATFGEIHPKILRHFGIKGTVVAFTVRIAAVPLPKVKTPSRPALVLSDLQAVERDFAFVVEARVEALTLVNAAAGADKALIEKVSVFDQFTGLEGGKKSIAITARLQPKDKTLTDAEIEAVSARIVEKVVKATGGVLRG</sequence>
<keyword evidence="10 15" id="KW-0460">Magnesium</keyword>
<evidence type="ECO:0000256" key="15">
    <source>
        <dbReference type="HAMAP-Rule" id="MF_00283"/>
    </source>
</evidence>
<evidence type="ECO:0000256" key="7">
    <source>
        <dbReference type="ARBA" id="ARBA00022723"/>
    </source>
</evidence>
<dbReference type="Proteomes" id="UP001269144">
    <property type="component" value="Unassembled WGS sequence"/>
</dbReference>
<dbReference type="CDD" id="cd02796">
    <property type="entry name" value="tRNA_bind_bactPheRS"/>
    <property type="match status" value="1"/>
</dbReference>
<protein>
    <recommendedName>
        <fullName evidence="15">Phenylalanine--tRNA ligase beta subunit</fullName>
        <ecNumber evidence="15">6.1.1.20</ecNumber>
    </recommendedName>
    <alternativeName>
        <fullName evidence="15">Phenylalanyl-tRNA synthetase beta subunit</fullName>
        <shortName evidence="15">PheRS</shortName>
    </alternativeName>
</protein>
<feature type="domain" description="TRNA-binding" evidence="17">
    <location>
        <begin position="39"/>
        <end position="147"/>
    </location>
</feature>
<evidence type="ECO:0000256" key="6">
    <source>
        <dbReference type="ARBA" id="ARBA00022598"/>
    </source>
</evidence>
<dbReference type="InterPro" id="IPR005146">
    <property type="entry name" value="B3/B4_tRNA-bd"/>
</dbReference>
<comment type="subcellular location">
    <subcellularLocation>
        <location evidence="1 15">Cytoplasm</location>
    </subcellularLocation>
</comment>
<organism evidence="20 21">
    <name type="scientific">Paracoccus aurantius</name>
    <dbReference type="NCBI Taxonomy" id="3073814"/>
    <lineage>
        <taxon>Bacteria</taxon>
        <taxon>Pseudomonadati</taxon>
        <taxon>Pseudomonadota</taxon>
        <taxon>Alphaproteobacteria</taxon>
        <taxon>Rhodobacterales</taxon>
        <taxon>Paracoccaceae</taxon>
        <taxon>Paracoccus</taxon>
    </lineage>
</organism>
<dbReference type="EMBL" id="JAVQLW010000001">
    <property type="protein sequence ID" value="MDS9466544.1"/>
    <property type="molecule type" value="Genomic_DNA"/>
</dbReference>
<dbReference type="Pfam" id="PF17759">
    <property type="entry name" value="tRNA_synthFbeta"/>
    <property type="match status" value="1"/>
</dbReference>
<reference evidence="21" key="1">
    <citation type="submission" date="2023-07" db="EMBL/GenBank/DDBJ databases">
        <title>Paracoccus sp. MBLB3053 whole genome sequence.</title>
        <authorList>
            <person name="Hwang C.Y."/>
            <person name="Cho E.-S."/>
            <person name="Seo M.-J."/>
        </authorList>
    </citation>
    <scope>NUCLEOTIDE SEQUENCE [LARGE SCALE GENOMIC DNA]</scope>
    <source>
        <strain evidence="21">MBLB3053</strain>
    </source>
</reference>
<comment type="subunit">
    <text evidence="3 15">Tetramer of two alpha and two beta subunits.</text>
</comment>
<dbReference type="Gene3D" id="3.30.56.10">
    <property type="match status" value="2"/>
</dbReference>
<gene>
    <name evidence="15 20" type="primary">pheT</name>
    <name evidence="20" type="ORF">RGQ15_02995</name>
</gene>
<dbReference type="Pfam" id="PF03147">
    <property type="entry name" value="FDX-ACB"/>
    <property type="match status" value="1"/>
</dbReference>
<evidence type="ECO:0000313" key="20">
    <source>
        <dbReference type="EMBL" id="MDS9466544.1"/>
    </source>
</evidence>
<keyword evidence="12 15" id="KW-0648">Protein biosynthesis</keyword>
<feature type="domain" description="B5" evidence="19">
    <location>
        <begin position="404"/>
        <end position="475"/>
    </location>
</feature>
<feature type="binding site" evidence="15">
    <location>
        <position position="459"/>
    </location>
    <ligand>
        <name>Mg(2+)</name>
        <dbReference type="ChEBI" id="CHEBI:18420"/>
        <note>shared with alpha subunit</note>
    </ligand>
</feature>
<comment type="catalytic activity">
    <reaction evidence="14 15">
        <text>tRNA(Phe) + L-phenylalanine + ATP = L-phenylalanyl-tRNA(Phe) + AMP + diphosphate + H(+)</text>
        <dbReference type="Rhea" id="RHEA:19413"/>
        <dbReference type="Rhea" id="RHEA-COMP:9668"/>
        <dbReference type="Rhea" id="RHEA-COMP:9699"/>
        <dbReference type="ChEBI" id="CHEBI:15378"/>
        <dbReference type="ChEBI" id="CHEBI:30616"/>
        <dbReference type="ChEBI" id="CHEBI:33019"/>
        <dbReference type="ChEBI" id="CHEBI:58095"/>
        <dbReference type="ChEBI" id="CHEBI:78442"/>
        <dbReference type="ChEBI" id="CHEBI:78531"/>
        <dbReference type="ChEBI" id="CHEBI:456215"/>
        <dbReference type="EC" id="6.1.1.20"/>
    </reaction>
</comment>
<evidence type="ECO:0000256" key="8">
    <source>
        <dbReference type="ARBA" id="ARBA00022741"/>
    </source>
</evidence>
<evidence type="ECO:0000256" key="14">
    <source>
        <dbReference type="ARBA" id="ARBA00049255"/>
    </source>
</evidence>
<dbReference type="InterPro" id="IPR004532">
    <property type="entry name" value="Phe-tRNA-ligase_IIc_bsu_bact"/>
</dbReference>
<dbReference type="NCBIfam" id="TIGR00472">
    <property type="entry name" value="pheT_bact"/>
    <property type="match status" value="1"/>
</dbReference>
<proteinExistence type="inferred from homology"/>
<keyword evidence="21" id="KW-1185">Reference proteome</keyword>
<evidence type="ECO:0000256" key="13">
    <source>
        <dbReference type="ARBA" id="ARBA00023146"/>
    </source>
</evidence>
<dbReference type="InterPro" id="IPR002547">
    <property type="entry name" value="tRNA-bd_dom"/>
</dbReference>
<dbReference type="NCBIfam" id="NF045760">
    <property type="entry name" value="YtpR"/>
    <property type="match status" value="1"/>
</dbReference>
<dbReference type="PROSITE" id="PS51483">
    <property type="entry name" value="B5"/>
    <property type="match status" value="1"/>
</dbReference>
<dbReference type="SUPFAM" id="SSF50249">
    <property type="entry name" value="Nucleic acid-binding proteins"/>
    <property type="match status" value="1"/>
</dbReference>
<feature type="binding site" evidence="15">
    <location>
        <position position="463"/>
    </location>
    <ligand>
        <name>Mg(2+)</name>
        <dbReference type="ChEBI" id="CHEBI:18420"/>
        <note>shared with alpha subunit</note>
    </ligand>
</feature>
<dbReference type="InterPro" id="IPR045060">
    <property type="entry name" value="Phe-tRNA-ligase_IIc_bsu"/>
</dbReference>
<dbReference type="SUPFAM" id="SSF46955">
    <property type="entry name" value="Putative DNA-binding domain"/>
    <property type="match status" value="1"/>
</dbReference>
<feature type="domain" description="FDX-ACB" evidence="18">
    <location>
        <begin position="703"/>
        <end position="794"/>
    </location>
</feature>
<keyword evidence="4 15" id="KW-0963">Cytoplasm</keyword>
<evidence type="ECO:0000256" key="1">
    <source>
        <dbReference type="ARBA" id="ARBA00004496"/>
    </source>
</evidence>
<dbReference type="Gene3D" id="2.40.50.140">
    <property type="entry name" value="Nucleic acid-binding proteins"/>
    <property type="match status" value="1"/>
</dbReference>
<dbReference type="HAMAP" id="MF_00283">
    <property type="entry name" value="Phe_tRNA_synth_beta1"/>
    <property type="match status" value="1"/>
</dbReference>
<dbReference type="InterPro" id="IPR009061">
    <property type="entry name" value="DNA-bd_dom_put_sf"/>
</dbReference>
<dbReference type="PANTHER" id="PTHR10947:SF0">
    <property type="entry name" value="PHENYLALANINE--TRNA LIGASE BETA SUBUNIT"/>
    <property type="match status" value="1"/>
</dbReference>
<evidence type="ECO:0000256" key="4">
    <source>
        <dbReference type="ARBA" id="ARBA00022490"/>
    </source>
</evidence>
<dbReference type="EC" id="6.1.1.20" evidence="15"/>
<keyword evidence="13 15" id="KW-0030">Aminoacyl-tRNA synthetase</keyword>
<dbReference type="InterPro" id="IPR005121">
    <property type="entry name" value="Fdx_antiC-bd"/>
</dbReference>
<evidence type="ECO:0000256" key="10">
    <source>
        <dbReference type="ARBA" id="ARBA00022842"/>
    </source>
</evidence>
<dbReference type="Gene3D" id="3.30.930.10">
    <property type="entry name" value="Bira Bifunctional Protein, Domain 2"/>
    <property type="match status" value="1"/>
</dbReference>
<dbReference type="Gene3D" id="3.50.40.10">
    <property type="entry name" value="Phenylalanyl-trna Synthetase, Chain B, domain 3"/>
    <property type="match status" value="1"/>
</dbReference>
<comment type="cofactor">
    <cofactor evidence="15">
        <name>Mg(2+)</name>
        <dbReference type="ChEBI" id="CHEBI:18420"/>
    </cofactor>
    <text evidence="15">Binds 2 magnesium ions per tetramer.</text>
</comment>
<dbReference type="PANTHER" id="PTHR10947">
    <property type="entry name" value="PHENYLALANYL-TRNA SYNTHETASE BETA CHAIN AND LEUCINE-RICH REPEAT-CONTAINING PROTEIN 47"/>
    <property type="match status" value="1"/>
</dbReference>
<dbReference type="CDD" id="cd00769">
    <property type="entry name" value="PheRS_beta_core"/>
    <property type="match status" value="1"/>
</dbReference>
<keyword evidence="7 15" id="KW-0479">Metal-binding</keyword>
<dbReference type="SMART" id="SM00896">
    <property type="entry name" value="FDX-ACB"/>
    <property type="match status" value="1"/>
</dbReference>
<dbReference type="SUPFAM" id="SSF55681">
    <property type="entry name" value="Class II aaRS and biotin synthetases"/>
    <property type="match status" value="1"/>
</dbReference>
<dbReference type="InterPro" id="IPR041616">
    <property type="entry name" value="PheRS_beta_core"/>
</dbReference>
<keyword evidence="8 15" id="KW-0547">Nucleotide-binding</keyword>
<dbReference type="Pfam" id="PF03484">
    <property type="entry name" value="B5"/>
    <property type="match status" value="1"/>
</dbReference>
<evidence type="ECO:0000259" key="19">
    <source>
        <dbReference type="PROSITE" id="PS51483"/>
    </source>
</evidence>
<dbReference type="InterPro" id="IPR012340">
    <property type="entry name" value="NA-bd_OB-fold"/>
</dbReference>
<evidence type="ECO:0000256" key="12">
    <source>
        <dbReference type="ARBA" id="ARBA00022917"/>
    </source>
</evidence>
<dbReference type="PROSITE" id="PS50886">
    <property type="entry name" value="TRBD"/>
    <property type="match status" value="1"/>
</dbReference>
<comment type="similarity">
    <text evidence="2 15">Belongs to the phenylalanyl-tRNA synthetase beta subunit family. Type 1 subfamily.</text>
</comment>
<evidence type="ECO:0000256" key="11">
    <source>
        <dbReference type="ARBA" id="ARBA00022884"/>
    </source>
</evidence>
<dbReference type="InterPro" id="IPR036690">
    <property type="entry name" value="Fdx_antiC-bd_sf"/>
</dbReference>
<evidence type="ECO:0000256" key="9">
    <source>
        <dbReference type="ARBA" id="ARBA00022840"/>
    </source>
</evidence>
<evidence type="ECO:0000313" key="21">
    <source>
        <dbReference type="Proteomes" id="UP001269144"/>
    </source>
</evidence>
<dbReference type="SMART" id="SM00874">
    <property type="entry name" value="B5"/>
    <property type="match status" value="1"/>
</dbReference>
<evidence type="ECO:0000256" key="3">
    <source>
        <dbReference type="ARBA" id="ARBA00011209"/>
    </source>
</evidence>
<dbReference type="SUPFAM" id="SSF56037">
    <property type="entry name" value="PheT/TilS domain"/>
    <property type="match status" value="1"/>
</dbReference>
<keyword evidence="9 15" id="KW-0067">ATP-binding</keyword>
<dbReference type="RefSeq" id="WP_311158734.1">
    <property type="nucleotide sequence ID" value="NZ_JAVQLW010000001.1"/>
</dbReference>
<keyword evidence="11 16" id="KW-0694">RNA-binding</keyword>
<dbReference type="Pfam" id="PF03483">
    <property type="entry name" value="B3_4"/>
    <property type="match status" value="1"/>
</dbReference>
<keyword evidence="6 15" id="KW-0436">Ligase</keyword>
<evidence type="ECO:0000256" key="5">
    <source>
        <dbReference type="ARBA" id="ARBA00022555"/>
    </source>
</evidence>
<evidence type="ECO:0000256" key="16">
    <source>
        <dbReference type="PROSITE-ProRule" id="PRU00209"/>
    </source>
</evidence>
<dbReference type="SUPFAM" id="SSF54991">
    <property type="entry name" value="Anticodon-binding domain of PheRS"/>
    <property type="match status" value="1"/>
</dbReference>
<evidence type="ECO:0000259" key="17">
    <source>
        <dbReference type="PROSITE" id="PS50886"/>
    </source>
</evidence>
<comment type="caution">
    <text evidence="20">The sequence shown here is derived from an EMBL/GenBank/DDBJ whole genome shotgun (WGS) entry which is preliminary data.</text>
</comment>
<evidence type="ECO:0000259" key="18">
    <source>
        <dbReference type="PROSITE" id="PS51447"/>
    </source>
</evidence>
<dbReference type="SMART" id="SM00873">
    <property type="entry name" value="B3_4"/>
    <property type="match status" value="1"/>
</dbReference>
<evidence type="ECO:0000256" key="2">
    <source>
        <dbReference type="ARBA" id="ARBA00008653"/>
    </source>
</evidence>
<keyword evidence="5 16" id="KW-0820">tRNA-binding</keyword>
<accession>A0ABU2HNC7</accession>
<dbReference type="Gene3D" id="3.30.70.380">
    <property type="entry name" value="Ferrodoxin-fold anticodon-binding domain"/>
    <property type="match status" value="1"/>
</dbReference>
<dbReference type="GO" id="GO:0004826">
    <property type="term" value="F:phenylalanine-tRNA ligase activity"/>
    <property type="evidence" value="ECO:0007669"/>
    <property type="project" value="UniProtKB-EC"/>
</dbReference>
<name>A0ABU2HNC7_9RHOB</name>
<dbReference type="InterPro" id="IPR033714">
    <property type="entry name" value="tRNA_bind_bactPheRS"/>
</dbReference>
<feature type="binding site" evidence="15">
    <location>
        <position position="453"/>
    </location>
    <ligand>
        <name>Mg(2+)</name>
        <dbReference type="ChEBI" id="CHEBI:18420"/>
        <note>shared with alpha subunit</note>
    </ligand>
</feature>
<dbReference type="InterPro" id="IPR045864">
    <property type="entry name" value="aa-tRNA-synth_II/BPL/LPL"/>
</dbReference>